<dbReference type="PROSITE" id="PS50885">
    <property type="entry name" value="HAMP"/>
    <property type="match status" value="1"/>
</dbReference>
<keyword evidence="6" id="KW-0808">Transferase</keyword>
<evidence type="ECO:0000256" key="9">
    <source>
        <dbReference type="ARBA" id="ARBA00022777"/>
    </source>
</evidence>
<keyword evidence="4" id="KW-1003">Cell membrane</keyword>
<accession>A0A8J8M6Z7</accession>
<dbReference type="InterPro" id="IPR036097">
    <property type="entry name" value="HisK_dim/P_sf"/>
</dbReference>
<feature type="domain" description="Histidine kinase" evidence="16">
    <location>
        <begin position="235"/>
        <end position="444"/>
    </location>
</feature>
<evidence type="ECO:0000256" key="7">
    <source>
        <dbReference type="ARBA" id="ARBA00022692"/>
    </source>
</evidence>
<name>A0A8J8M6Z7_9FIRM</name>
<evidence type="ECO:0000259" key="16">
    <source>
        <dbReference type="PROSITE" id="PS50109"/>
    </source>
</evidence>
<dbReference type="PROSITE" id="PS50109">
    <property type="entry name" value="HIS_KIN"/>
    <property type="match status" value="1"/>
</dbReference>
<keyword evidence="7 15" id="KW-0812">Transmembrane</keyword>
<dbReference type="PANTHER" id="PTHR45528">
    <property type="entry name" value="SENSOR HISTIDINE KINASE CPXA"/>
    <property type="match status" value="1"/>
</dbReference>
<dbReference type="InterPro" id="IPR003661">
    <property type="entry name" value="HisK_dim/P_dom"/>
</dbReference>
<feature type="coiled-coil region" evidence="14">
    <location>
        <begin position="50"/>
        <end position="84"/>
    </location>
</feature>
<evidence type="ECO:0000256" key="15">
    <source>
        <dbReference type="SAM" id="Phobius"/>
    </source>
</evidence>
<evidence type="ECO:0000256" key="1">
    <source>
        <dbReference type="ARBA" id="ARBA00000085"/>
    </source>
</evidence>
<evidence type="ECO:0000256" key="4">
    <source>
        <dbReference type="ARBA" id="ARBA00022475"/>
    </source>
</evidence>
<keyword evidence="10" id="KW-0067">ATP-binding</keyword>
<dbReference type="GO" id="GO:0005886">
    <property type="term" value="C:plasma membrane"/>
    <property type="evidence" value="ECO:0007669"/>
    <property type="project" value="UniProtKB-SubCell"/>
</dbReference>
<dbReference type="SUPFAM" id="SSF158472">
    <property type="entry name" value="HAMP domain-like"/>
    <property type="match status" value="1"/>
</dbReference>
<dbReference type="SMART" id="SM00387">
    <property type="entry name" value="HATPase_c"/>
    <property type="match status" value="1"/>
</dbReference>
<keyword evidence="13 15" id="KW-0472">Membrane</keyword>
<dbReference type="Pfam" id="PF00672">
    <property type="entry name" value="HAMP"/>
    <property type="match status" value="1"/>
</dbReference>
<dbReference type="KEGG" id="vgu:HYG85_00820"/>
<evidence type="ECO:0000313" key="18">
    <source>
        <dbReference type="EMBL" id="QUH27537.1"/>
    </source>
</evidence>
<dbReference type="EC" id="2.7.13.3" evidence="3"/>
<reference evidence="18 19" key="1">
    <citation type="submission" date="2020-07" db="EMBL/GenBank/DDBJ databases">
        <title>Vallitalea guaymasensis genome.</title>
        <authorList>
            <person name="Postec A."/>
        </authorList>
    </citation>
    <scope>NUCLEOTIDE SEQUENCE [LARGE SCALE GENOMIC DNA]</scope>
    <source>
        <strain evidence="18 19">Ra1766G1</strain>
    </source>
</reference>
<dbReference type="Proteomes" id="UP000677305">
    <property type="component" value="Chromosome"/>
</dbReference>
<comment type="subcellular location">
    <subcellularLocation>
        <location evidence="2">Cell membrane</location>
        <topology evidence="2">Multi-pass membrane protein</topology>
    </subcellularLocation>
</comment>
<keyword evidence="19" id="KW-1185">Reference proteome</keyword>
<evidence type="ECO:0000256" key="13">
    <source>
        <dbReference type="ARBA" id="ARBA00023136"/>
    </source>
</evidence>
<dbReference type="RefSeq" id="WP_212691892.1">
    <property type="nucleotide sequence ID" value="NZ_CP058561.1"/>
</dbReference>
<evidence type="ECO:0000256" key="5">
    <source>
        <dbReference type="ARBA" id="ARBA00022553"/>
    </source>
</evidence>
<dbReference type="PANTHER" id="PTHR45528:SF1">
    <property type="entry name" value="SENSOR HISTIDINE KINASE CPXA"/>
    <property type="match status" value="1"/>
</dbReference>
<dbReference type="Pfam" id="PF00512">
    <property type="entry name" value="HisKA"/>
    <property type="match status" value="1"/>
</dbReference>
<keyword evidence="9 18" id="KW-0418">Kinase</keyword>
<dbReference type="Gene3D" id="1.10.287.130">
    <property type="match status" value="1"/>
</dbReference>
<dbReference type="Gene3D" id="3.30.565.10">
    <property type="entry name" value="Histidine kinase-like ATPase, C-terminal domain"/>
    <property type="match status" value="1"/>
</dbReference>
<evidence type="ECO:0000256" key="12">
    <source>
        <dbReference type="ARBA" id="ARBA00023012"/>
    </source>
</evidence>
<dbReference type="InterPro" id="IPR003660">
    <property type="entry name" value="HAMP_dom"/>
</dbReference>
<dbReference type="CDD" id="cd00082">
    <property type="entry name" value="HisKA"/>
    <property type="match status" value="1"/>
</dbReference>
<feature type="transmembrane region" description="Helical" evidence="15">
    <location>
        <begin position="12"/>
        <end position="35"/>
    </location>
</feature>
<dbReference type="AlphaFoldDB" id="A0A8J8M6Z7"/>
<dbReference type="SUPFAM" id="SSF55874">
    <property type="entry name" value="ATPase domain of HSP90 chaperone/DNA topoisomerase II/histidine kinase"/>
    <property type="match status" value="1"/>
</dbReference>
<evidence type="ECO:0000256" key="8">
    <source>
        <dbReference type="ARBA" id="ARBA00022741"/>
    </source>
</evidence>
<dbReference type="InterPro" id="IPR005467">
    <property type="entry name" value="His_kinase_dom"/>
</dbReference>
<evidence type="ECO:0000256" key="14">
    <source>
        <dbReference type="SAM" id="Coils"/>
    </source>
</evidence>
<dbReference type="GO" id="GO:0005524">
    <property type="term" value="F:ATP binding"/>
    <property type="evidence" value="ECO:0007669"/>
    <property type="project" value="UniProtKB-KW"/>
</dbReference>
<protein>
    <recommendedName>
        <fullName evidence="3">histidine kinase</fullName>
        <ecNumber evidence="3">2.7.13.3</ecNumber>
    </recommendedName>
</protein>
<dbReference type="Gene3D" id="6.10.340.10">
    <property type="match status" value="1"/>
</dbReference>
<evidence type="ECO:0000256" key="3">
    <source>
        <dbReference type="ARBA" id="ARBA00012438"/>
    </source>
</evidence>
<evidence type="ECO:0000256" key="10">
    <source>
        <dbReference type="ARBA" id="ARBA00022840"/>
    </source>
</evidence>
<dbReference type="SMART" id="SM00388">
    <property type="entry name" value="HisKA"/>
    <property type="match status" value="1"/>
</dbReference>
<dbReference type="Pfam" id="PF02518">
    <property type="entry name" value="HATPase_c"/>
    <property type="match status" value="1"/>
</dbReference>
<dbReference type="InterPro" id="IPR050398">
    <property type="entry name" value="HssS/ArlS-like"/>
</dbReference>
<dbReference type="GO" id="GO:0000155">
    <property type="term" value="F:phosphorelay sensor kinase activity"/>
    <property type="evidence" value="ECO:0007669"/>
    <property type="project" value="InterPro"/>
</dbReference>
<gene>
    <name evidence="18" type="ORF">HYG85_00820</name>
</gene>
<feature type="transmembrane region" description="Helical" evidence="15">
    <location>
        <begin position="143"/>
        <end position="167"/>
    </location>
</feature>
<dbReference type="InterPro" id="IPR003594">
    <property type="entry name" value="HATPase_dom"/>
</dbReference>
<evidence type="ECO:0000256" key="6">
    <source>
        <dbReference type="ARBA" id="ARBA00022679"/>
    </source>
</evidence>
<feature type="domain" description="HAMP" evidence="17">
    <location>
        <begin position="168"/>
        <end position="220"/>
    </location>
</feature>
<dbReference type="SUPFAM" id="SSF47384">
    <property type="entry name" value="Homodimeric domain of signal transducing histidine kinase"/>
    <property type="match status" value="1"/>
</dbReference>
<organism evidence="18 19">
    <name type="scientific">Vallitalea guaymasensis</name>
    <dbReference type="NCBI Taxonomy" id="1185412"/>
    <lineage>
        <taxon>Bacteria</taxon>
        <taxon>Bacillati</taxon>
        <taxon>Bacillota</taxon>
        <taxon>Clostridia</taxon>
        <taxon>Lachnospirales</taxon>
        <taxon>Vallitaleaceae</taxon>
        <taxon>Vallitalea</taxon>
    </lineage>
</organism>
<keyword evidence="8" id="KW-0547">Nucleotide-binding</keyword>
<evidence type="ECO:0000313" key="19">
    <source>
        <dbReference type="Proteomes" id="UP000677305"/>
    </source>
</evidence>
<proteinExistence type="predicted"/>
<keyword evidence="11 15" id="KW-1133">Transmembrane helix</keyword>
<dbReference type="CDD" id="cd06225">
    <property type="entry name" value="HAMP"/>
    <property type="match status" value="1"/>
</dbReference>
<keyword evidence="14" id="KW-0175">Coiled coil</keyword>
<evidence type="ECO:0000256" key="2">
    <source>
        <dbReference type="ARBA" id="ARBA00004651"/>
    </source>
</evidence>
<dbReference type="InterPro" id="IPR036890">
    <property type="entry name" value="HATPase_C_sf"/>
</dbReference>
<dbReference type="FunFam" id="1.10.287.130:FF:000001">
    <property type="entry name" value="Two-component sensor histidine kinase"/>
    <property type="match status" value="1"/>
</dbReference>
<dbReference type="EMBL" id="CP058561">
    <property type="protein sequence ID" value="QUH27537.1"/>
    <property type="molecule type" value="Genomic_DNA"/>
</dbReference>
<evidence type="ECO:0000256" key="11">
    <source>
        <dbReference type="ARBA" id="ARBA00022989"/>
    </source>
</evidence>
<evidence type="ECO:0000259" key="17">
    <source>
        <dbReference type="PROSITE" id="PS50885"/>
    </source>
</evidence>
<keyword evidence="5" id="KW-0597">Phosphoprotein</keyword>
<comment type="catalytic activity">
    <reaction evidence="1">
        <text>ATP + protein L-histidine = ADP + protein N-phospho-L-histidine.</text>
        <dbReference type="EC" id="2.7.13.3"/>
    </reaction>
</comment>
<sequence length="444" mass="51711">MKNKNIPRRYRLKVEFIIAILISVIIATFSVVIIMELWDTYIDNSFNSHYDKYRNELKGVFDNLEELITDNNLGKNDLDKLQKEVEKYPKYNFYLDVFDKDDIWVILDEDTNAIGWPILLTDYVQTHKNVFALSGSVKSLDDFFGIISIVMPLMFIIIFIVALSFFIGRKQKYLINIANSLDILEGGDLNHQVAIKGNDEITYVARHINQMSSTLKTRIEKEKLIEQSKNELIANISHDLRTPLTSITGYLTLLKDDYEKNEYVKQKYLDICLNKSTSLSNLIEQLFEYVMLSNGQMKLNLAKINIATYIRQSIYEWETLLEEHNMEIYFNIKESDKEIAIDIDKFNRVIENLFKNILKYADKGKKVELTAIWIDDKYHIQLTNGIKEGMNISETDVFNRFFTSDRTMESGGIGLAICKEIITMHKGEIDAVIEQDRFTIKIIL</sequence>
<keyword evidence="12" id="KW-0902">Two-component regulatory system</keyword>